<evidence type="ECO:0000313" key="3">
    <source>
        <dbReference type="Proteomes" id="UP000001070"/>
    </source>
</evidence>
<dbReference type="AlphaFoldDB" id="B4JFQ3"/>
<dbReference type="PANTHER" id="PTHR11012">
    <property type="entry name" value="PROTEIN KINASE-LIKE DOMAIN-CONTAINING"/>
    <property type="match status" value="1"/>
</dbReference>
<organism evidence="3">
    <name type="scientific">Drosophila grimshawi</name>
    <name type="common">Hawaiian fruit fly</name>
    <name type="synonym">Idiomyia grimshawi</name>
    <dbReference type="NCBI Taxonomy" id="7222"/>
    <lineage>
        <taxon>Eukaryota</taxon>
        <taxon>Metazoa</taxon>
        <taxon>Ecdysozoa</taxon>
        <taxon>Arthropoda</taxon>
        <taxon>Hexapoda</taxon>
        <taxon>Insecta</taxon>
        <taxon>Pterygota</taxon>
        <taxon>Neoptera</taxon>
        <taxon>Endopterygota</taxon>
        <taxon>Diptera</taxon>
        <taxon>Brachycera</taxon>
        <taxon>Muscomorpha</taxon>
        <taxon>Ephydroidea</taxon>
        <taxon>Drosophilidae</taxon>
        <taxon>Drosophila</taxon>
        <taxon>Hawaiian Drosophila</taxon>
    </lineage>
</organism>
<dbReference type="InterPro" id="IPR015897">
    <property type="entry name" value="CHK_kinase-like"/>
</dbReference>
<dbReference type="Proteomes" id="UP000001070">
    <property type="component" value="Unassembled WGS sequence"/>
</dbReference>
<reference evidence="2 3" key="1">
    <citation type="journal article" date="2007" name="Nature">
        <title>Evolution of genes and genomes on the Drosophila phylogeny.</title>
        <authorList>
            <consortium name="Drosophila 12 Genomes Consortium"/>
            <person name="Clark A.G."/>
            <person name="Eisen M.B."/>
            <person name="Smith D.R."/>
            <person name="Bergman C.M."/>
            <person name="Oliver B."/>
            <person name="Markow T.A."/>
            <person name="Kaufman T.C."/>
            <person name="Kellis M."/>
            <person name="Gelbart W."/>
            <person name="Iyer V.N."/>
            <person name="Pollard D.A."/>
            <person name="Sackton T.B."/>
            <person name="Larracuente A.M."/>
            <person name="Singh N.D."/>
            <person name="Abad J.P."/>
            <person name="Abt D.N."/>
            <person name="Adryan B."/>
            <person name="Aguade M."/>
            <person name="Akashi H."/>
            <person name="Anderson W.W."/>
            <person name="Aquadro C.F."/>
            <person name="Ardell D.H."/>
            <person name="Arguello R."/>
            <person name="Artieri C.G."/>
            <person name="Barbash D.A."/>
            <person name="Barker D."/>
            <person name="Barsanti P."/>
            <person name="Batterham P."/>
            <person name="Batzoglou S."/>
            <person name="Begun D."/>
            <person name="Bhutkar A."/>
            <person name="Blanco E."/>
            <person name="Bosak S.A."/>
            <person name="Bradley R.K."/>
            <person name="Brand A.D."/>
            <person name="Brent M.R."/>
            <person name="Brooks A.N."/>
            <person name="Brown R.H."/>
            <person name="Butlin R.K."/>
            <person name="Caggese C."/>
            <person name="Calvi B.R."/>
            <person name="Bernardo de Carvalho A."/>
            <person name="Caspi A."/>
            <person name="Castrezana S."/>
            <person name="Celniker S.E."/>
            <person name="Chang J.L."/>
            <person name="Chapple C."/>
            <person name="Chatterji S."/>
            <person name="Chinwalla A."/>
            <person name="Civetta A."/>
            <person name="Clifton S.W."/>
            <person name="Comeron J.M."/>
            <person name="Costello J.C."/>
            <person name="Coyne J.A."/>
            <person name="Daub J."/>
            <person name="David R.G."/>
            <person name="Delcher A.L."/>
            <person name="Delehaunty K."/>
            <person name="Do C.B."/>
            <person name="Ebling H."/>
            <person name="Edwards K."/>
            <person name="Eickbush T."/>
            <person name="Evans J.D."/>
            <person name="Filipski A."/>
            <person name="Findeiss S."/>
            <person name="Freyhult E."/>
            <person name="Fulton L."/>
            <person name="Fulton R."/>
            <person name="Garcia A.C."/>
            <person name="Gardiner A."/>
            <person name="Garfield D.A."/>
            <person name="Garvin B.E."/>
            <person name="Gibson G."/>
            <person name="Gilbert D."/>
            <person name="Gnerre S."/>
            <person name="Godfrey J."/>
            <person name="Good R."/>
            <person name="Gotea V."/>
            <person name="Gravely B."/>
            <person name="Greenberg A.J."/>
            <person name="Griffiths-Jones S."/>
            <person name="Gross S."/>
            <person name="Guigo R."/>
            <person name="Gustafson E.A."/>
            <person name="Haerty W."/>
            <person name="Hahn M.W."/>
            <person name="Halligan D.L."/>
            <person name="Halpern A.L."/>
            <person name="Halter G.M."/>
            <person name="Han M.V."/>
            <person name="Heger A."/>
            <person name="Hillier L."/>
            <person name="Hinrichs A.S."/>
            <person name="Holmes I."/>
            <person name="Hoskins R.A."/>
            <person name="Hubisz M.J."/>
            <person name="Hultmark D."/>
            <person name="Huntley M.A."/>
            <person name="Jaffe D.B."/>
            <person name="Jagadeeshan S."/>
            <person name="Jeck W.R."/>
            <person name="Johnson J."/>
            <person name="Jones C.D."/>
            <person name="Jordan W.C."/>
            <person name="Karpen G.H."/>
            <person name="Kataoka E."/>
            <person name="Keightley P.D."/>
            <person name="Kheradpour P."/>
            <person name="Kirkness E.F."/>
            <person name="Koerich L.B."/>
            <person name="Kristiansen K."/>
            <person name="Kudrna D."/>
            <person name="Kulathinal R.J."/>
            <person name="Kumar S."/>
            <person name="Kwok R."/>
            <person name="Lander E."/>
            <person name="Langley C.H."/>
            <person name="Lapoint R."/>
            <person name="Lazzaro B.P."/>
            <person name="Lee S.J."/>
            <person name="Levesque L."/>
            <person name="Li R."/>
            <person name="Lin C.F."/>
            <person name="Lin M.F."/>
            <person name="Lindblad-Toh K."/>
            <person name="Llopart A."/>
            <person name="Long M."/>
            <person name="Low L."/>
            <person name="Lozovsky E."/>
            <person name="Lu J."/>
            <person name="Luo M."/>
            <person name="Machado C.A."/>
            <person name="Makalowski W."/>
            <person name="Marzo M."/>
            <person name="Matsuda M."/>
            <person name="Matzkin L."/>
            <person name="McAllister B."/>
            <person name="McBride C.S."/>
            <person name="McKernan B."/>
            <person name="McKernan K."/>
            <person name="Mendez-Lago M."/>
            <person name="Minx P."/>
            <person name="Mollenhauer M.U."/>
            <person name="Montooth K."/>
            <person name="Mount S.M."/>
            <person name="Mu X."/>
            <person name="Myers E."/>
            <person name="Negre B."/>
            <person name="Newfeld S."/>
            <person name="Nielsen R."/>
            <person name="Noor M.A."/>
            <person name="O'Grady P."/>
            <person name="Pachter L."/>
            <person name="Papaceit M."/>
            <person name="Parisi M.J."/>
            <person name="Parisi M."/>
            <person name="Parts L."/>
            <person name="Pedersen J.S."/>
            <person name="Pesole G."/>
            <person name="Phillippy A.M."/>
            <person name="Ponting C.P."/>
            <person name="Pop M."/>
            <person name="Porcelli D."/>
            <person name="Powell J.R."/>
            <person name="Prohaska S."/>
            <person name="Pruitt K."/>
            <person name="Puig M."/>
            <person name="Quesneville H."/>
            <person name="Ram K.R."/>
            <person name="Rand D."/>
            <person name="Rasmussen M.D."/>
            <person name="Reed L.K."/>
            <person name="Reenan R."/>
            <person name="Reily A."/>
            <person name="Remington K.A."/>
            <person name="Rieger T.T."/>
            <person name="Ritchie M.G."/>
            <person name="Robin C."/>
            <person name="Rogers Y.H."/>
            <person name="Rohde C."/>
            <person name="Rozas J."/>
            <person name="Rubenfield M.J."/>
            <person name="Ruiz A."/>
            <person name="Russo S."/>
            <person name="Salzberg S.L."/>
            <person name="Sanchez-Gracia A."/>
            <person name="Saranga D.J."/>
            <person name="Sato H."/>
            <person name="Schaeffer S.W."/>
            <person name="Schatz M.C."/>
            <person name="Schlenke T."/>
            <person name="Schwartz R."/>
            <person name="Segarra C."/>
            <person name="Singh R.S."/>
            <person name="Sirot L."/>
            <person name="Sirota M."/>
            <person name="Sisneros N.B."/>
            <person name="Smith C.D."/>
            <person name="Smith T.F."/>
            <person name="Spieth J."/>
            <person name="Stage D.E."/>
            <person name="Stark A."/>
            <person name="Stephan W."/>
            <person name="Strausberg R.L."/>
            <person name="Strempel S."/>
            <person name="Sturgill D."/>
            <person name="Sutton G."/>
            <person name="Sutton G.G."/>
            <person name="Tao W."/>
            <person name="Teichmann S."/>
            <person name="Tobari Y.N."/>
            <person name="Tomimura Y."/>
            <person name="Tsolas J.M."/>
            <person name="Valente V.L."/>
            <person name="Venter E."/>
            <person name="Venter J.C."/>
            <person name="Vicario S."/>
            <person name="Vieira F.G."/>
            <person name="Vilella A.J."/>
            <person name="Villasante A."/>
            <person name="Walenz B."/>
            <person name="Wang J."/>
            <person name="Wasserman M."/>
            <person name="Watts T."/>
            <person name="Wilson D."/>
            <person name="Wilson R.K."/>
            <person name="Wing R.A."/>
            <person name="Wolfner M.F."/>
            <person name="Wong A."/>
            <person name="Wong G.K."/>
            <person name="Wu C.I."/>
            <person name="Wu G."/>
            <person name="Yamamoto D."/>
            <person name="Yang H.P."/>
            <person name="Yang S.P."/>
            <person name="Yorke J.A."/>
            <person name="Yoshida K."/>
            <person name="Zdobnov E."/>
            <person name="Zhang P."/>
            <person name="Zhang Y."/>
            <person name="Zimin A.V."/>
            <person name="Baldwin J."/>
            <person name="Abdouelleil A."/>
            <person name="Abdulkadir J."/>
            <person name="Abebe A."/>
            <person name="Abera B."/>
            <person name="Abreu J."/>
            <person name="Acer S.C."/>
            <person name="Aftuck L."/>
            <person name="Alexander A."/>
            <person name="An P."/>
            <person name="Anderson E."/>
            <person name="Anderson S."/>
            <person name="Arachi H."/>
            <person name="Azer M."/>
            <person name="Bachantsang P."/>
            <person name="Barry A."/>
            <person name="Bayul T."/>
            <person name="Berlin A."/>
            <person name="Bessette D."/>
            <person name="Bloom T."/>
            <person name="Blye J."/>
            <person name="Boguslavskiy L."/>
            <person name="Bonnet C."/>
            <person name="Boukhgalter B."/>
            <person name="Bourzgui I."/>
            <person name="Brown A."/>
            <person name="Cahill P."/>
            <person name="Channer S."/>
            <person name="Cheshatsang Y."/>
            <person name="Chuda L."/>
            <person name="Citroen M."/>
            <person name="Collymore A."/>
            <person name="Cooke P."/>
            <person name="Costello M."/>
            <person name="D'Aco K."/>
            <person name="Daza R."/>
            <person name="De Haan G."/>
            <person name="DeGray S."/>
            <person name="DeMaso C."/>
            <person name="Dhargay N."/>
            <person name="Dooley K."/>
            <person name="Dooley E."/>
            <person name="Doricent M."/>
            <person name="Dorje P."/>
            <person name="Dorjee K."/>
            <person name="Dupes A."/>
            <person name="Elong R."/>
            <person name="Falk J."/>
            <person name="Farina A."/>
            <person name="Faro S."/>
            <person name="Ferguson D."/>
            <person name="Fisher S."/>
            <person name="Foley C.D."/>
            <person name="Franke A."/>
            <person name="Friedrich D."/>
            <person name="Gadbois L."/>
            <person name="Gearin G."/>
            <person name="Gearin C.R."/>
            <person name="Giannoukos G."/>
            <person name="Goode T."/>
            <person name="Graham J."/>
            <person name="Grandbois E."/>
            <person name="Grewal S."/>
            <person name="Gyaltsen K."/>
            <person name="Hafez N."/>
            <person name="Hagos B."/>
            <person name="Hall J."/>
            <person name="Henson C."/>
            <person name="Hollinger A."/>
            <person name="Honan T."/>
            <person name="Huard M.D."/>
            <person name="Hughes L."/>
            <person name="Hurhula B."/>
            <person name="Husby M.E."/>
            <person name="Kamat A."/>
            <person name="Kanga B."/>
            <person name="Kashin S."/>
            <person name="Khazanovich D."/>
            <person name="Kisner P."/>
            <person name="Lance K."/>
            <person name="Lara M."/>
            <person name="Lee W."/>
            <person name="Lennon N."/>
            <person name="Letendre F."/>
            <person name="LeVine R."/>
            <person name="Lipovsky A."/>
            <person name="Liu X."/>
            <person name="Liu J."/>
            <person name="Liu S."/>
            <person name="Lokyitsang T."/>
            <person name="Lokyitsang Y."/>
            <person name="Lubonja R."/>
            <person name="Lui A."/>
            <person name="MacDonald P."/>
            <person name="Magnisalis V."/>
            <person name="Maru K."/>
            <person name="Matthews C."/>
            <person name="McCusker W."/>
            <person name="McDonough S."/>
            <person name="Mehta T."/>
            <person name="Meldrim J."/>
            <person name="Meneus L."/>
            <person name="Mihai O."/>
            <person name="Mihalev A."/>
            <person name="Mihova T."/>
            <person name="Mittelman R."/>
            <person name="Mlenga V."/>
            <person name="Montmayeur A."/>
            <person name="Mulrain L."/>
            <person name="Navidi A."/>
            <person name="Naylor J."/>
            <person name="Negash T."/>
            <person name="Nguyen T."/>
            <person name="Nguyen N."/>
            <person name="Nicol R."/>
            <person name="Norbu C."/>
            <person name="Norbu N."/>
            <person name="Novod N."/>
            <person name="O'Neill B."/>
            <person name="Osman S."/>
            <person name="Markiewicz E."/>
            <person name="Oyono O.L."/>
            <person name="Patti C."/>
            <person name="Phunkhang P."/>
            <person name="Pierre F."/>
            <person name="Priest M."/>
            <person name="Raghuraman S."/>
            <person name="Rege F."/>
            <person name="Reyes R."/>
            <person name="Rise C."/>
            <person name="Rogov P."/>
            <person name="Ross K."/>
            <person name="Ryan E."/>
            <person name="Settipalli S."/>
            <person name="Shea T."/>
            <person name="Sherpa N."/>
            <person name="Shi L."/>
            <person name="Shih D."/>
            <person name="Sparrow T."/>
            <person name="Spaulding J."/>
            <person name="Stalker J."/>
            <person name="Stange-Thomann N."/>
            <person name="Stavropoulos S."/>
            <person name="Stone C."/>
            <person name="Strader C."/>
            <person name="Tesfaye S."/>
            <person name="Thomson T."/>
            <person name="Thoulutsang Y."/>
            <person name="Thoulutsang D."/>
            <person name="Topham K."/>
            <person name="Topping I."/>
            <person name="Tsamla T."/>
            <person name="Vassiliev H."/>
            <person name="Vo A."/>
            <person name="Wangchuk T."/>
            <person name="Wangdi T."/>
            <person name="Weiand M."/>
            <person name="Wilkinson J."/>
            <person name="Wilson A."/>
            <person name="Yadav S."/>
            <person name="Young G."/>
            <person name="Yu Q."/>
            <person name="Zembek L."/>
            <person name="Zhong D."/>
            <person name="Zimmer A."/>
            <person name="Zwirko Z."/>
            <person name="Jaffe D.B."/>
            <person name="Alvarez P."/>
            <person name="Brockman W."/>
            <person name="Butler J."/>
            <person name="Chin C."/>
            <person name="Gnerre S."/>
            <person name="Grabherr M."/>
            <person name="Kleber M."/>
            <person name="Mauceli E."/>
            <person name="MacCallum I."/>
        </authorList>
    </citation>
    <scope>NUCLEOTIDE SEQUENCE [LARGE SCALE GENOMIC DNA]</scope>
    <source>
        <strain evidence="3">Tucson 15287-2541.00</strain>
    </source>
</reference>
<dbReference type="STRING" id="7222.B4JFQ3"/>
<protein>
    <submittedName>
        <fullName evidence="2">GH18230</fullName>
    </submittedName>
</protein>
<dbReference type="Gene3D" id="3.90.1200.10">
    <property type="match status" value="1"/>
</dbReference>
<dbReference type="SUPFAM" id="SSF56112">
    <property type="entry name" value="Protein kinase-like (PK-like)"/>
    <property type="match status" value="1"/>
</dbReference>
<gene>
    <name evidence="2" type="primary">Dgri\GH18230</name>
    <name evidence="2" type="ORF">Dgri_GH18230</name>
</gene>
<dbReference type="OrthoDB" id="8250698at2759"/>
<dbReference type="PhylomeDB" id="B4JFQ3"/>
<dbReference type="InterPro" id="IPR004119">
    <property type="entry name" value="EcKL"/>
</dbReference>
<evidence type="ECO:0000259" key="1">
    <source>
        <dbReference type="SMART" id="SM00587"/>
    </source>
</evidence>
<proteinExistence type="predicted"/>
<dbReference type="SMART" id="SM00587">
    <property type="entry name" value="CHK"/>
    <property type="match status" value="1"/>
</dbReference>
<dbReference type="HOGENOM" id="CLU_010718_0_1_1"/>
<dbReference type="OMA" id="KWHAISM"/>
<dbReference type="InterPro" id="IPR011009">
    <property type="entry name" value="Kinase-like_dom_sf"/>
</dbReference>
<name>B4JFQ3_DROGR</name>
<evidence type="ECO:0000313" key="2">
    <source>
        <dbReference type="EMBL" id="EDV93534.1"/>
    </source>
</evidence>
<dbReference type="EMBL" id="CH916369">
    <property type="protein sequence ID" value="EDV93534.1"/>
    <property type="molecule type" value="Genomic_DNA"/>
</dbReference>
<keyword evidence="3" id="KW-1185">Reference proteome</keyword>
<accession>B4JFQ3</accession>
<dbReference type="Pfam" id="PF02958">
    <property type="entry name" value="EcKL"/>
    <property type="match status" value="1"/>
</dbReference>
<dbReference type="InParanoid" id="B4JFQ3"/>
<dbReference type="eggNOG" id="ENOG502RZD1">
    <property type="taxonomic scope" value="Eukaryota"/>
</dbReference>
<dbReference type="PANTHER" id="PTHR11012:SF12">
    <property type="entry name" value="CHK KINASE-LIKE DOMAIN-CONTAINING PROTEIN-RELATED"/>
    <property type="match status" value="1"/>
</dbReference>
<sequence length="420" mass="49318">MTTTTNNESFNADELEAPKWLNDRFIEEVLSKNENAPELKVLDVQMSPASEKGDHYASVMFRGNATYTTEKGKFSKSLIIKTMPEAEGHKKEMLSESHLFETEIGLYTKVLPKFEQILRDAGDNTRLYVPCIYTSLKPRQVMVFEDLVPQGYEVIRDRESNIEEIKSAFSKLAKWHAVSVHVLHEQPDYLQEFKYGMFDMPTIREDPFVTTGMSKFIAILEDVPELRKYLPFFKNIENDYLDRCGIVLQEYRKNRQPNGYYVLCHGDFHLRNMMFKHNKVDGKLEDVMLIDFQISNICPITIDLIYAIYLFMGVEDRQNNYKELINYYFSEFIATLQKIGFKGELPNSEEFWKQMSQHKYYEIFLLTTFLPLISAFMDKSIDVGDVMQKDEVRMNLYRLDNYIQDAKGVLSRFEKLGYFD</sequence>
<feature type="domain" description="CHK kinase-like" evidence="1">
    <location>
        <begin position="142"/>
        <end position="338"/>
    </location>
</feature>